<protein>
    <submittedName>
        <fullName evidence="4">ROK family transcriptional regulator</fullName>
    </submittedName>
</protein>
<proteinExistence type="inferred from homology"/>
<dbReference type="CDD" id="cd24076">
    <property type="entry name" value="ASKHA_ATPase_ROK_BsXylR-like"/>
    <property type="match status" value="1"/>
</dbReference>
<keyword evidence="5" id="KW-1185">Reference proteome</keyword>
<dbReference type="InterPro" id="IPR036390">
    <property type="entry name" value="WH_DNA-bd_sf"/>
</dbReference>
<dbReference type="SUPFAM" id="SSF46785">
    <property type="entry name" value="Winged helix' DNA-binding domain"/>
    <property type="match status" value="1"/>
</dbReference>
<accession>A0ABV1D5H2</accession>
<evidence type="ECO:0000256" key="1">
    <source>
        <dbReference type="ARBA" id="ARBA00002486"/>
    </source>
</evidence>
<organism evidence="4 5">
    <name type="scientific">Enterocloster hominis</name>
    <name type="common">ex Hitch et al. 2024</name>
    <dbReference type="NCBI Taxonomy" id="1917870"/>
    <lineage>
        <taxon>Bacteria</taxon>
        <taxon>Bacillati</taxon>
        <taxon>Bacillota</taxon>
        <taxon>Clostridia</taxon>
        <taxon>Lachnospirales</taxon>
        <taxon>Lachnospiraceae</taxon>
        <taxon>Enterocloster</taxon>
    </lineage>
</organism>
<dbReference type="RefSeq" id="WP_008724692.1">
    <property type="nucleotide sequence ID" value="NZ_JAJFDX010000006.1"/>
</dbReference>
<keyword evidence="3" id="KW-0859">Xylose metabolism</keyword>
<gene>
    <name evidence="4" type="ORF">WMQ36_11785</name>
</gene>
<evidence type="ECO:0000313" key="5">
    <source>
        <dbReference type="Proteomes" id="UP001454086"/>
    </source>
</evidence>
<dbReference type="PROSITE" id="PS01125">
    <property type="entry name" value="ROK"/>
    <property type="match status" value="1"/>
</dbReference>
<name>A0ABV1D5H2_9FIRM</name>
<comment type="caution">
    <text evidence="4">The sequence shown here is derived from an EMBL/GenBank/DDBJ whole genome shotgun (WGS) entry which is preliminary data.</text>
</comment>
<dbReference type="Gene3D" id="3.30.420.40">
    <property type="match status" value="2"/>
</dbReference>
<evidence type="ECO:0000313" key="4">
    <source>
        <dbReference type="EMBL" id="MEQ2425659.1"/>
    </source>
</evidence>
<dbReference type="Pfam" id="PF00480">
    <property type="entry name" value="ROK"/>
    <property type="match status" value="1"/>
</dbReference>
<dbReference type="Pfam" id="PF13412">
    <property type="entry name" value="HTH_24"/>
    <property type="match status" value="1"/>
</dbReference>
<dbReference type="EMBL" id="JBBMFM010000038">
    <property type="protein sequence ID" value="MEQ2425659.1"/>
    <property type="molecule type" value="Genomic_DNA"/>
</dbReference>
<dbReference type="SUPFAM" id="SSF53067">
    <property type="entry name" value="Actin-like ATPase domain"/>
    <property type="match status" value="1"/>
</dbReference>
<dbReference type="Proteomes" id="UP001454086">
    <property type="component" value="Unassembled WGS sequence"/>
</dbReference>
<dbReference type="InterPro" id="IPR043129">
    <property type="entry name" value="ATPase_NBD"/>
</dbReference>
<comment type="function">
    <text evidence="1">Transcriptional repressor of xylose-utilizing enzymes.</text>
</comment>
<reference evidence="4 5" key="1">
    <citation type="submission" date="2024-03" db="EMBL/GenBank/DDBJ databases">
        <title>Human intestinal bacterial collection.</title>
        <authorList>
            <person name="Pauvert C."/>
            <person name="Hitch T.C.A."/>
            <person name="Clavel T."/>
        </authorList>
    </citation>
    <scope>NUCLEOTIDE SEQUENCE [LARGE SCALE GENOMIC DNA]</scope>
    <source>
        <strain evidence="4 5">CLA-SR-H021</strain>
    </source>
</reference>
<dbReference type="Gene3D" id="1.10.10.10">
    <property type="entry name" value="Winged helix-like DNA-binding domain superfamily/Winged helix DNA-binding domain"/>
    <property type="match status" value="1"/>
</dbReference>
<dbReference type="InterPro" id="IPR036388">
    <property type="entry name" value="WH-like_DNA-bd_sf"/>
</dbReference>
<evidence type="ECO:0000256" key="3">
    <source>
        <dbReference type="ARBA" id="ARBA00022629"/>
    </source>
</evidence>
<evidence type="ECO:0000256" key="2">
    <source>
        <dbReference type="ARBA" id="ARBA00006479"/>
    </source>
</evidence>
<dbReference type="InterPro" id="IPR000600">
    <property type="entry name" value="ROK"/>
</dbReference>
<comment type="similarity">
    <text evidence="2">Belongs to the ROK (NagC/XylR) family.</text>
</comment>
<sequence length="406" mass="44281">MRFDKYVMAQMNKKMILNMIIQKGPINRAEIARLSGLSVPTVMKITDEFSQSRLIRTIGKRESTGGRQPELIEINKEEYFCIGLDVGHNRLKVVVMNLAGEIKLRRAIPTGDTLPPETAIYRMISLVREILGGMGEQKQRLLGLGIGMPGLLDPDTGMVNFSPDFGWEHVDLLGRFQNEFGFPVLIENANRVMALGERWFGAGRSAEDFLCVNLGHGIGSALVFDGEIYHGNSGSSGEIGHITLEKDGPLCECGNHGCLEALASGRAIAKHGLELAASGKGKRILELAGGRKEEIEAETIFRAAMEGDGEAEDILDNAIEYIGIAIAGVVNLFDPELIIFEGGLMKSSSYLLPRLKETIRRHQMHLAGRNVQLLKGNLGEDITAVGAATLLLQDLLNHGGEIKKGR</sequence>
<keyword evidence="3" id="KW-0119">Carbohydrate metabolism</keyword>
<dbReference type="PANTHER" id="PTHR18964:SF149">
    <property type="entry name" value="BIFUNCTIONAL UDP-N-ACETYLGLUCOSAMINE 2-EPIMERASE_N-ACETYLMANNOSAMINE KINASE"/>
    <property type="match status" value="1"/>
</dbReference>
<dbReference type="InterPro" id="IPR049874">
    <property type="entry name" value="ROK_cs"/>
</dbReference>
<dbReference type="PANTHER" id="PTHR18964">
    <property type="entry name" value="ROK (REPRESSOR, ORF, KINASE) FAMILY"/>
    <property type="match status" value="1"/>
</dbReference>